<dbReference type="RefSeq" id="WP_150034081.1">
    <property type="nucleotide sequence ID" value="NZ_VWSH01000004.1"/>
</dbReference>
<proteinExistence type="predicted"/>
<evidence type="ECO:0000313" key="5">
    <source>
        <dbReference type="Proteomes" id="UP000323632"/>
    </source>
</evidence>
<dbReference type="Pfam" id="PF03435">
    <property type="entry name" value="Sacchrp_dh_NADP"/>
    <property type="match status" value="1"/>
</dbReference>
<gene>
    <name evidence="4" type="ORF">F0919_17500</name>
</gene>
<comment type="caution">
    <text evidence="4">The sequence shown here is derived from an EMBL/GenBank/DDBJ whole genome shotgun (WGS) entry which is preliminary data.</text>
</comment>
<evidence type="ECO:0000256" key="1">
    <source>
        <dbReference type="ARBA" id="ARBA00023002"/>
    </source>
</evidence>
<feature type="domain" description="Saccharopine dehydrogenase-like C-terminal" evidence="3">
    <location>
        <begin position="125"/>
        <end position="435"/>
    </location>
</feature>
<keyword evidence="1" id="KW-0560">Oxidoreductase</keyword>
<accession>A0A5M6CBJ8</accession>
<dbReference type="Gene3D" id="3.40.50.720">
    <property type="entry name" value="NAD(P)-binding Rossmann-like Domain"/>
    <property type="match status" value="1"/>
</dbReference>
<evidence type="ECO:0000259" key="2">
    <source>
        <dbReference type="Pfam" id="PF03435"/>
    </source>
</evidence>
<evidence type="ECO:0000259" key="3">
    <source>
        <dbReference type="Pfam" id="PF16653"/>
    </source>
</evidence>
<dbReference type="GO" id="GO:0004753">
    <property type="term" value="F:saccharopine dehydrogenase activity"/>
    <property type="evidence" value="ECO:0007669"/>
    <property type="project" value="TreeGrafter"/>
</dbReference>
<dbReference type="PANTHER" id="PTHR11133">
    <property type="entry name" value="SACCHAROPINE DEHYDROGENASE"/>
    <property type="match status" value="1"/>
</dbReference>
<dbReference type="InterPro" id="IPR032095">
    <property type="entry name" value="Sacchrp_dh-like_C"/>
</dbReference>
<dbReference type="EMBL" id="VWSH01000004">
    <property type="protein sequence ID" value="KAA5532578.1"/>
    <property type="molecule type" value="Genomic_DNA"/>
</dbReference>
<evidence type="ECO:0000313" key="4">
    <source>
        <dbReference type="EMBL" id="KAA5532578.1"/>
    </source>
</evidence>
<protein>
    <submittedName>
        <fullName evidence="4">Saccharopine dehydrogenase</fullName>
    </submittedName>
</protein>
<keyword evidence="5" id="KW-1185">Reference proteome</keyword>
<dbReference type="Pfam" id="PF16653">
    <property type="entry name" value="Sacchrp_dh_C"/>
    <property type="match status" value="1"/>
</dbReference>
<dbReference type="SUPFAM" id="SSF55347">
    <property type="entry name" value="Glyceraldehyde-3-phosphate dehydrogenase-like, C-terminal domain"/>
    <property type="match status" value="1"/>
</dbReference>
<feature type="domain" description="Saccharopine dehydrogenase NADP binding" evidence="2">
    <location>
        <begin position="4"/>
        <end position="121"/>
    </location>
</feature>
<dbReference type="GO" id="GO:0019878">
    <property type="term" value="P:lysine biosynthetic process via aminoadipic acid"/>
    <property type="evidence" value="ECO:0007669"/>
    <property type="project" value="TreeGrafter"/>
</dbReference>
<dbReference type="InterPro" id="IPR051168">
    <property type="entry name" value="AASS"/>
</dbReference>
<dbReference type="AlphaFoldDB" id="A0A5M6CBJ8"/>
<dbReference type="SUPFAM" id="SSF51735">
    <property type="entry name" value="NAD(P)-binding Rossmann-fold domains"/>
    <property type="match status" value="1"/>
</dbReference>
<reference evidence="4 5" key="1">
    <citation type="submission" date="2019-09" db="EMBL/GenBank/DDBJ databases">
        <title>Genome sequence and assembly of Taibaiella sp.</title>
        <authorList>
            <person name="Chhetri G."/>
        </authorList>
    </citation>
    <scope>NUCLEOTIDE SEQUENCE [LARGE SCALE GENOMIC DNA]</scope>
    <source>
        <strain evidence="4 5">KVB11</strain>
    </source>
</reference>
<organism evidence="4 5">
    <name type="scientific">Taibaiella lutea</name>
    <dbReference type="NCBI Taxonomy" id="2608001"/>
    <lineage>
        <taxon>Bacteria</taxon>
        <taxon>Pseudomonadati</taxon>
        <taxon>Bacteroidota</taxon>
        <taxon>Chitinophagia</taxon>
        <taxon>Chitinophagales</taxon>
        <taxon>Chitinophagaceae</taxon>
        <taxon>Taibaiella</taxon>
    </lineage>
</organism>
<dbReference type="Gene3D" id="1.10.1870.10">
    <property type="entry name" value="Domain 3, Saccharopine reductase"/>
    <property type="match status" value="1"/>
</dbReference>
<dbReference type="Proteomes" id="UP000323632">
    <property type="component" value="Unassembled WGS sequence"/>
</dbReference>
<name>A0A5M6CBJ8_9BACT</name>
<sequence>MMKVLIAGAGKSSSHLIDYMLTNAKQKWRVIVMDSNPEMIAEKLAGHPKGEAAVIDIKDETARQALVKQADIVISLMPPDLHYLLAKDCIKYKKNLITSSYVSDELKALDEEAKNAGVSFMCEMGLDPGIDHMSSSSIIHGVQRIAGSIVSFKSFCGGLIAPESDDNPWHYKISWNPKNIVLAGKQGAVWLENGKIHEAKYEQLFSSTKKIKVEGVGPLGYYPNRDSIKYLDLYNLDDVKTFMRATLRHPSFMKGWNIVIEAGLVNEDDSLEVDNLSYADWAAQVTGSKNDASLKDNFKKQFDADDKEIKQIEWLGLFDNRRINGIGKMSSAQILQTLLEEKWKMRALDKDQVVMEHQIEYERRGVIVKFNSTMVVTGESRQHSAMSKTVGLPMAILAKKILLQEINTKSILGVNIPVMPEVYVPVLKELKKHGIEFMESID</sequence>
<dbReference type="PANTHER" id="PTHR11133:SF22">
    <property type="entry name" value="ALPHA-AMINOADIPIC SEMIALDEHYDE SYNTHASE, MITOCHONDRIAL"/>
    <property type="match status" value="1"/>
</dbReference>
<dbReference type="InterPro" id="IPR036291">
    <property type="entry name" value="NAD(P)-bd_dom_sf"/>
</dbReference>
<dbReference type="InterPro" id="IPR005097">
    <property type="entry name" value="Sacchrp_dh_NADP-bd"/>
</dbReference>
<dbReference type="Gene3D" id="3.30.360.10">
    <property type="entry name" value="Dihydrodipicolinate Reductase, domain 2"/>
    <property type="match status" value="1"/>
</dbReference>
<dbReference type="GO" id="GO:0005737">
    <property type="term" value="C:cytoplasm"/>
    <property type="evidence" value="ECO:0007669"/>
    <property type="project" value="TreeGrafter"/>
</dbReference>